<evidence type="ECO:0000256" key="6">
    <source>
        <dbReference type="ARBA" id="ARBA00022989"/>
    </source>
</evidence>
<dbReference type="CTD" id="4537"/>
<keyword evidence="9" id="KW-0249">Electron transport</keyword>
<keyword evidence="7 9" id="KW-0472">Membrane</keyword>
<protein>
    <recommendedName>
        <fullName evidence="3 9">NADH-ubiquinone oxidoreductase chain 3</fullName>
        <ecNumber evidence="9">7.1.1.2</ecNumber>
    </recommendedName>
</protein>
<comment type="catalytic activity">
    <reaction evidence="8 9">
        <text>a ubiquinone + NADH + 5 H(+)(in) = a ubiquinol + NAD(+) + 4 H(+)(out)</text>
        <dbReference type="Rhea" id="RHEA:29091"/>
        <dbReference type="Rhea" id="RHEA-COMP:9565"/>
        <dbReference type="Rhea" id="RHEA-COMP:9566"/>
        <dbReference type="ChEBI" id="CHEBI:15378"/>
        <dbReference type="ChEBI" id="CHEBI:16389"/>
        <dbReference type="ChEBI" id="CHEBI:17976"/>
        <dbReference type="ChEBI" id="CHEBI:57540"/>
        <dbReference type="ChEBI" id="CHEBI:57945"/>
        <dbReference type="EC" id="7.1.1.2"/>
    </reaction>
</comment>
<evidence type="ECO:0000256" key="8">
    <source>
        <dbReference type="ARBA" id="ARBA00049551"/>
    </source>
</evidence>
<evidence type="ECO:0000256" key="1">
    <source>
        <dbReference type="ARBA" id="ARBA00004370"/>
    </source>
</evidence>
<keyword evidence="6 9" id="KW-1133">Transmembrane helix</keyword>
<reference evidence="10" key="1">
    <citation type="journal article" date="2020" name="BMC Evol. Biol.">
        <title>A mitogenomic phylogeny of chitons (Mollusca: Polyplacophora).</title>
        <authorList>
            <person name="Irisarri I."/>
            <person name="Uribe J.E."/>
            <person name="Eernisse D.J."/>
            <person name="Zardoya R."/>
        </authorList>
    </citation>
    <scope>NUCLEOTIDE SEQUENCE</scope>
</reference>
<dbReference type="Pfam" id="PF00507">
    <property type="entry name" value="Oxidored_q4"/>
    <property type="match status" value="1"/>
</dbReference>
<accession>A0A6H1PGY8</accession>
<dbReference type="InterPro" id="IPR038430">
    <property type="entry name" value="NDAH_ubi_oxred_su3_sf"/>
</dbReference>
<dbReference type="GeneID" id="54615015"/>
<organism evidence="10">
    <name type="scientific">Hanleyella oldroydi</name>
    <dbReference type="NCBI Taxonomy" id="515356"/>
    <lineage>
        <taxon>Eukaryota</taxon>
        <taxon>Metazoa</taxon>
        <taxon>Spiralia</taxon>
        <taxon>Lophotrochozoa</taxon>
        <taxon>Mollusca</taxon>
        <taxon>Polyplacophora</taxon>
        <taxon>Neoloricata</taxon>
        <taxon>Lepidopleurida</taxon>
        <taxon>Lepidopleuridae</taxon>
        <taxon>Hanleyella</taxon>
    </lineage>
</organism>
<dbReference type="PANTHER" id="PTHR11058">
    <property type="entry name" value="NADH-UBIQUINONE OXIDOREDUCTASE CHAIN 3"/>
    <property type="match status" value="1"/>
</dbReference>
<feature type="transmembrane region" description="Helical" evidence="9">
    <location>
        <begin position="84"/>
        <end position="105"/>
    </location>
</feature>
<dbReference type="Gene3D" id="1.20.58.1610">
    <property type="entry name" value="NADH:ubiquinone/plastoquinone oxidoreductase, chain 3"/>
    <property type="match status" value="1"/>
</dbReference>
<feature type="transmembrane region" description="Helical" evidence="9">
    <location>
        <begin position="6"/>
        <end position="25"/>
    </location>
</feature>
<keyword evidence="5 9" id="KW-0812">Transmembrane</keyword>
<dbReference type="GO" id="GO:0008137">
    <property type="term" value="F:NADH dehydrogenase (ubiquinone) activity"/>
    <property type="evidence" value="ECO:0007669"/>
    <property type="project" value="UniProtKB-UniRule"/>
</dbReference>
<geneLocation type="mitochondrion" evidence="10"/>
<dbReference type="PANTHER" id="PTHR11058:SF9">
    <property type="entry name" value="NADH-UBIQUINONE OXIDOREDUCTASE CHAIN 3"/>
    <property type="match status" value="1"/>
</dbReference>
<proteinExistence type="inferred from homology"/>
<keyword evidence="9" id="KW-1278">Translocase</keyword>
<comment type="subcellular location">
    <subcellularLocation>
        <location evidence="1">Membrane</location>
    </subcellularLocation>
    <subcellularLocation>
        <location evidence="9">Mitochondrion membrane</location>
        <topology evidence="9">Multi-pass membrane protein</topology>
    </subcellularLocation>
</comment>
<keyword evidence="9 10" id="KW-0496">Mitochondrion</keyword>
<evidence type="ECO:0000256" key="5">
    <source>
        <dbReference type="ARBA" id="ARBA00022692"/>
    </source>
</evidence>
<comment type="function">
    <text evidence="9">Core subunit of the mitochondrial membrane respiratory chain NADH dehydrogenase (Complex I) which catalyzes electron transfer from NADH through the respiratory chain, using ubiquinone as an electron acceptor. Essential for the catalytic activity of complex I.</text>
</comment>
<dbReference type="AlphaFoldDB" id="A0A6H1PGY8"/>
<keyword evidence="9" id="KW-0520">NAD</keyword>
<keyword evidence="9" id="KW-0679">Respiratory chain</keyword>
<evidence type="ECO:0000256" key="3">
    <source>
        <dbReference type="ARBA" id="ARBA00021007"/>
    </source>
</evidence>
<evidence type="ECO:0000313" key="10">
    <source>
        <dbReference type="EMBL" id="QIZ12617.1"/>
    </source>
</evidence>
<comment type="similarity">
    <text evidence="2 9">Belongs to the complex I subunit 3 family.</text>
</comment>
<gene>
    <name evidence="10" type="primary">ND3</name>
</gene>
<dbReference type="GO" id="GO:0031966">
    <property type="term" value="C:mitochondrial membrane"/>
    <property type="evidence" value="ECO:0007669"/>
    <property type="project" value="UniProtKB-SubCell"/>
</dbReference>
<evidence type="ECO:0000256" key="9">
    <source>
        <dbReference type="RuleBase" id="RU003640"/>
    </source>
</evidence>
<dbReference type="InterPro" id="IPR000440">
    <property type="entry name" value="NADH_UbQ/plastoQ_OxRdtase_su3"/>
</dbReference>
<name>A0A6H1PGY8_9MOLL</name>
<dbReference type="GO" id="GO:0030964">
    <property type="term" value="C:NADH dehydrogenase complex"/>
    <property type="evidence" value="ECO:0007669"/>
    <property type="project" value="TreeGrafter"/>
</dbReference>
<evidence type="ECO:0000256" key="7">
    <source>
        <dbReference type="ARBA" id="ARBA00023136"/>
    </source>
</evidence>
<dbReference type="RefSeq" id="YP_009773401.1">
    <property type="nucleotide sequence ID" value="NC_047423.1"/>
</dbReference>
<keyword evidence="4 9" id="KW-0813">Transport</keyword>
<feature type="transmembrane region" description="Helical" evidence="9">
    <location>
        <begin position="57"/>
        <end position="78"/>
    </location>
</feature>
<evidence type="ECO:0000256" key="2">
    <source>
        <dbReference type="ARBA" id="ARBA00008472"/>
    </source>
</evidence>
<keyword evidence="9" id="KW-0830">Ubiquinone</keyword>
<dbReference type="EMBL" id="MN864058">
    <property type="protein sequence ID" value="QIZ12617.1"/>
    <property type="molecule type" value="Genomic_DNA"/>
</dbReference>
<sequence>MILLVEIFLLSLVVSLIVGGLAWFLSKESVLDREKSSPFECGFDPLKSARIPFSLRFFLLAVIFLIFDVEIVLLFPIISNLACASEVTVLVGGMIFIFIVLFGLFHEWREGSLGWIVN</sequence>
<dbReference type="EC" id="7.1.1.2" evidence="9"/>
<evidence type="ECO:0000256" key="4">
    <source>
        <dbReference type="ARBA" id="ARBA00022448"/>
    </source>
</evidence>